<comment type="caution">
    <text evidence="8">The sequence shown here is derived from an EMBL/GenBank/DDBJ whole genome shotgun (WGS) entry which is preliminary data.</text>
</comment>
<dbReference type="PROSITE" id="PS50052">
    <property type="entry name" value="GUANYLATE_KINASE_2"/>
    <property type="match status" value="1"/>
</dbReference>
<dbReference type="InterPro" id="IPR008144">
    <property type="entry name" value="Guanylate_kin-like_dom"/>
</dbReference>
<sequence length="225" mass="25735">MWEWLKKTRQQQDNGESVNEAGLGGSRAAETEESGKEPQADEKAAPAVIVITGSSGAGRKQLAWQLSRELGLPYIRSYTTRGKRPGEEEGQHYRFIDPGQFEAMRERDEFFQSVKLGRGRYGIKGSELRSALEQSGSVIVVVNREGALSFKKVFGARAVRVFIYTTKEDLQVRMEKERVPQDIIMEYMELYTEQVHSKRECEVVLQNREHTETVNRLLQTFKTDK</sequence>
<dbReference type="PANTHER" id="PTHR23117">
    <property type="entry name" value="GUANYLATE KINASE-RELATED"/>
    <property type="match status" value="1"/>
</dbReference>
<dbReference type="SUPFAM" id="SSF52540">
    <property type="entry name" value="P-loop containing nucleoside triphosphate hydrolases"/>
    <property type="match status" value="1"/>
</dbReference>
<dbReference type="InterPro" id="IPR020590">
    <property type="entry name" value="Guanylate_kinase_CS"/>
</dbReference>
<dbReference type="InterPro" id="IPR027417">
    <property type="entry name" value="P-loop_NTPase"/>
</dbReference>
<dbReference type="Proteomes" id="UP000249522">
    <property type="component" value="Unassembled WGS sequence"/>
</dbReference>
<keyword evidence="3" id="KW-0808">Transferase</keyword>
<dbReference type="Pfam" id="PF00625">
    <property type="entry name" value="Guanylate_kin"/>
    <property type="match status" value="1"/>
</dbReference>
<evidence type="ECO:0000313" key="9">
    <source>
        <dbReference type="Proteomes" id="UP000249522"/>
    </source>
</evidence>
<evidence type="ECO:0000259" key="7">
    <source>
        <dbReference type="PROSITE" id="PS50052"/>
    </source>
</evidence>
<dbReference type="PROSITE" id="PS00856">
    <property type="entry name" value="GUANYLATE_KINASE_1"/>
    <property type="match status" value="1"/>
</dbReference>
<evidence type="ECO:0000256" key="4">
    <source>
        <dbReference type="ARBA" id="ARBA00022777"/>
    </source>
</evidence>
<dbReference type="SMART" id="SM00072">
    <property type="entry name" value="GuKc"/>
    <property type="match status" value="1"/>
</dbReference>
<feature type="compositionally biased region" description="Basic and acidic residues" evidence="6">
    <location>
        <begin position="29"/>
        <end position="44"/>
    </location>
</feature>
<name>A0A2W1LDK0_9BACL</name>
<dbReference type="AlphaFoldDB" id="A0A2W1LDK0"/>
<dbReference type="RefSeq" id="WP_111146438.1">
    <property type="nucleotide sequence ID" value="NZ_QKRB01000042.1"/>
</dbReference>
<evidence type="ECO:0000256" key="5">
    <source>
        <dbReference type="ARBA" id="ARBA00048594"/>
    </source>
</evidence>
<reference evidence="8 9" key="1">
    <citation type="submission" date="2018-06" db="EMBL/GenBank/DDBJ databases">
        <title>Paenibacillus imtechensis sp. nov.</title>
        <authorList>
            <person name="Pinnaka A.K."/>
            <person name="Singh H."/>
            <person name="Kaur M."/>
        </authorList>
    </citation>
    <scope>NUCLEOTIDE SEQUENCE [LARGE SCALE GENOMIC DNA]</scope>
    <source>
        <strain evidence="8 9">SMB1</strain>
    </source>
</reference>
<evidence type="ECO:0000313" key="8">
    <source>
        <dbReference type="EMBL" id="PZD96150.1"/>
    </source>
</evidence>
<evidence type="ECO:0000256" key="3">
    <source>
        <dbReference type="ARBA" id="ARBA00022679"/>
    </source>
</evidence>
<dbReference type="Gene3D" id="3.40.50.300">
    <property type="entry name" value="P-loop containing nucleotide triphosphate hydrolases"/>
    <property type="match status" value="1"/>
</dbReference>
<comment type="similarity">
    <text evidence="2">Belongs to the guanylate kinase family.</text>
</comment>
<dbReference type="EMBL" id="QKRB01000042">
    <property type="protein sequence ID" value="PZD96150.1"/>
    <property type="molecule type" value="Genomic_DNA"/>
</dbReference>
<dbReference type="PANTHER" id="PTHR23117:SF13">
    <property type="entry name" value="GUANYLATE KINASE"/>
    <property type="match status" value="1"/>
</dbReference>
<feature type="region of interest" description="Disordered" evidence="6">
    <location>
        <begin position="1"/>
        <end position="45"/>
    </location>
</feature>
<dbReference type="OrthoDB" id="1033810at2"/>
<keyword evidence="9" id="KW-1185">Reference proteome</keyword>
<dbReference type="GO" id="GO:0004385">
    <property type="term" value="F:GMP kinase activity"/>
    <property type="evidence" value="ECO:0007669"/>
    <property type="project" value="UniProtKB-EC"/>
</dbReference>
<accession>A0A2W1LDK0</accession>
<dbReference type="GO" id="GO:0005829">
    <property type="term" value="C:cytosol"/>
    <property type="evidence" value="ECO:0007669"/>
    <property type="project" value="TreeGrafter"/>
</dbReference>
<organism evidence="8 9">
    <name type="scientific">Paenibacillus sambharensis</name>
    <dbReference type="NCBI Taxonomy" id="1803190"/>
    <lineage>
        <taxon>Bacteria</taxon>
        <taxon>Bacillati</taxon>
        <taxon>Bacillota</taxon>
        <taxon>Bacilli</taxon>
        <taxon>Bacillales</taxon>
        <taxon>Paenibacillaceae</taxon>
        <taxon>Paenibacillus</taxon>
    </lineage>
</organism>
<dbReference type="InterPro" id="IPR008145">
    <property type="entry name" value="GK/Ca_channel_bsu"/>
</dbReference>
<evidence type="ECO:0000256" key="2">
    <source>
        <dbReference type="ARBA" id="ARBA00005790"/>
    </source>
</evidence>
<protein>
    <submittedName>
        <fullName evidence="8">Guanylate kinase</fullName>
    </submittedName>
</protein>
<keyword evidence="4 8" id="KW-0418">Kinase</keyword>
<comment type="catalytic activity">
    <reaction evidence="5">
        <text>GMP + ATP = GDP + ADP</text>
        <dbReference type="Rhea" id="RHEA:20780"/>
        <dbReference type="ChEBI" id="CHEBI:30616"/>
        <dbReference type="ChEBI" id="CHEBI:58115"/>
        <dbReference type="ChEBI" id="CHEBI:58189"/>
        <dbReference type="ChEBI" id="CHEBI:456216"/>
        <dbReference type="EC" id="2.7.4.8"/>
    </reaction>
</comment>
<evidence type="ECO:0000256" key="6">
    <source>
        <dbReference type="SAM" id="MobiDB-lite"/>
    </source>
</evidence>
<gene>
    <name evidence="8" type="ORF">DNH61_09585</name>
</gene>
<proteinExistence type="inferred from homology"/>
<feature type="domain" description="Guanylate kinase-like" evidence="7">
    <location>
        <begin position="46"/>
        <end position="222"/>
    </location>
</feature>
<evidence type="ECO:0000256" key="1">
    <source>
        <dbReference type="ARBA" id="ARBA00003531"/>
    </source>
</evidence>
<comment type="function">
    <text evidence="1">Essential for recycling GMP and indirectly, cGMP.</text>
</comment>